<dbReference type="Proteomes" id="UP000054359">
    <property type="component" value="Unassembled WGS sequence"/>
</dbReference>
<sequence>MLDMPISMVHKVLRNILCCYLYTITHVQQLLPADLAIRELFALQFLAQMEVDNDTLWSDEAHFHLQDSVKSKIAGYGSLRIYFSYSHYLSTLKRLPCGAE</sequence>
<reference evidence="1 2" key="1">
    <citation type="submission" date="2013-11" db="EMBL/GenBank/DDBJ databases">
        <title>Genome sequencing of Stegodyphus mimosarum.</title>
        <authorList>
            <person name="Bechsgaard J."/>
        </authorList>
    </citation>
    <scope>NUCLEOTIDE SEQUENCE [LARGE SCALE GENOMIC DNA]</scope>
</reference>
<gene>
    <name evidence="1" type="ORF">X975_23761</name>
</gene>
<feature type="non-terminal residue" evidence="1">
    <location>
        <position position="100"/>
    </location>
</feature>
<dbReference type="OrthoDB" id="8195099at2759"/>
<dbReference type="EMBL" id="KK115165">
    <property type="protein sequence ID" value="KFM64329.1"/>
    <property type="molecule type" value="Genomic_DNA"/>
</dbReference>
<evidence type="ECO:0000313" key="1">
    <source>
        <dbReference type="EMBL" id="KFM64329.1"/>
    </source>
</evidence>
<accession>A0A087TGU0</accession>
<dbReference type="AlphaFoldDB" id="A0A087TGU0"/>
<proteinExistence type="predicted"/>
<name>A0A087TGU0_STEMI</name>
<keyword evidence="2" id="KW-1185">Reference proteome</keyword>
<protein>
    <submittedName>
        <fullName evidence="1">Uncharacterized protein</fullName>
    </submittedName>
</protein>
<organism evidence="1 2">
    <name type="scientific">Stegodyphus mimosarum</name>
    <name type="common">African social velvet spider</name>
    <dbReference type="NCBI Taxonomy" id="407821"/>
    <lineage>
        <taxon>Eukaryota</taxon>
        <taxon>Metazoa</taxon>
        <taxon>Ecdysozoa</taxon>
        <taxon>Arthropoda</taxon>
        <taxon>Chelicerata</taxon>
        <taxon>Arachnida</taxon>
        <taxon>Araneae</taxon>
        <taxon>Araneomorphae</taxon>
        <taxon>Entelegynae</taxon>
        <taxon>Eresoidea</taxon>
        <taxon>Eresidae</taxon>
        <taxon>Stegodyphus</taxon>
    </lineage>
</organism>
<evidence type="ECO:0000313" key="2">
    <source>
        <dbReference type="Proteomes" id="UP000054359"/>
    </source>
</evidence>